<feature type="transmembrane region" description="Helical" evidence="7">
    <location>
        <begin position="225"/>
        <end position="247"/>
    </location>
</feature>
<dbReference type="PANTHER" id="PTHR43791">
    <property type="entry name" value="PERMEASE-RELATED"/>
    <property type="match status" value="1"/>
</dbReference>
<dbReference type="EMBL" id="MDDG01000002">
    <property type="protein sequence ID" value="OQE44372.1"/>
    <property type="molecule type" value="Genomic_DNA"/>
</dbReference>
<name>A0A1V6V128_9EURO</name>
<dbReference type="SUPFAM" id="SSF103473">
    <property type="entry name" value="MFS general substrate transporter"/>
    <property type="match status" value="1"/>
</dbReference>
<dbReference type="PANTHER" id="PTHR43791:SF23">
    <property type="entry name" value="MAJOR FACILITATOR SUPERFAMILY (MFS) PROFILE DOMAIN-CONTAINING PROTEIN"/>
    <property type="match status" value="1"/>
</dbReference>
<dbReference type="Proteomes" id="UP000191500">
    <property type="component" value="Unassembled WGS sequence"/>
</dbReference>
<evidence type="ECO:0000256" key="2">
    <source>
        <dbReference type="ARBA" id="ARBA00008335"/>
    </source>
</evidence>
<feature type="transmembrane region" description="Helical" evidence="7">
    <location>
        <begin position="61"/>
        <end position="78"/>
    </location>
</feature>
<evidence type="ECO:0000313" key="10">
    <source>
        <dbReference type="Proteomes" id="UP000191500"/>
    </source>
</evidence>
<sequence length="503" mass="55427">MIAQTISAMSDKASNHSNQLEDLDYEKSQQGYGQSPVIPASLAALSDIEYAKIKRRAMWKLDLRIMPCMVLMYIMNYLDRQNIAAAKLANIDRDLSMTDVQYQTCISILFVGYILMQVPSNLVVGKIKFPGAYICFSMALWGVLSACTAAVHNFSGLLASRFFLGFVEAVFFPGALFYMSLFYSKKQFALRTAILYSGSQLGNAFGGLLAVAILKLEGAHGLEGWRWLFLVEGVATIGLAIILVFILPNSLKSISGFSKLEHECLLWEFEEDQGQQDNADEVSARKGFLLAVMDLKTWLLMGILYSIYIAGAVTNFFPSVVATLGYSRNKTYGLTAPPYVLCVFGMILNGFHSDKKQERYWHIVCPMAICVVANVIAVAILNTSARYVAMMLMPGSFYGAAVVVLSWVTGTLSQPSIKRASAIALINAICNTPNVWASYLYYSKPRYLAAFLVNLAASVLAIVLATATRIYLQRQNNKLDHGLDTGRKGPTPAQIAAGFRYVI</sequence>
<comment type="similarity">
    <text evidence="2">Belongs to the major facilitator superfamily.</text>
</comment>
<protein>
    <recommendedName>
        <fullName evidence="8">Major facilitator superfamily (MFS) profile domain-containing protein</fullName>
    </recommendedName>
</protein>
<dbReference type="InterPro" id="IPR011701">
    <property type="entry name" value="MFS"/>
</dbReference>
<keyword evidence="4 7" id="KW-0812">Transmembrane</keyword>
<feature type="transmembrane region" description="Helical" evidence="7">
    <location>
        <begin position="448"/>
        <end position="472"/>
    </location>
</feature>
<dbReference type="Gene3D" id="1.20.1250.20">
    <property type="entry name" value="MFS general substrate transporter like domains"/>
    <property type="match status" value="2"/>
</dbReference>
<evidence type="ECO:0000259" key="8">
    <source>
        <dbReference type="PROSITE" id="PS50850"/>
    </source>
</evidence>
<evidence type="ECO:0000256" key="1">
    <source>
        <dbReference type="ARBA" id="ARBA00004141"/>
    </source>
</evidence>
<accession>A0A1V6V128</accession>
<evidence type="ECO:0000313" key="9">
    <source>
        <dbReference type="EMBL" id="OQE44372.1"/>
    </source>
</evidence>
<feature type="transmembrane region" description="Helical" evidence="7">
    <location>
        <begin position="332"/>
        <end position="351"/>
    </location>
</feature>
<dbReference type="PROSITE" id="PS50850">
    <property type="entry name" value="MFS"/>
    <property type="match status" value="1"/>
</dbReference>
<gene>
    <name evidence="9" type="ORF">PENCOP_c002G02169</name>
</gene>
<feature type="transmembrane region" description="Helical" evidence="7">
    <location>
        <begin position="158"/>
        <end position="181"/>
    </location>
</feature>
<evidence type="ECO:0000256" key="5">
    <source>
        <dbReference type="ARBA" id="ARBA00022989"/>
    </source>
</evidence>
<dbReference type="GO" id="GO:0016020">
    <property type="term" value="C:membrane"/>
    <property type="evidence" value="ECO:0007669"/>
    <property type="project" value="UniProtKB-SubCell"/>
</dbReference>
<evidence type="ECO:0000256" key="4">
    <source>
        <dbReference type="ARBA" id="ARBA00022692"/>
    </source>
</evidence>
<proteinExistence type="inferred from homology"/>
<dbReference type="STRING" id="36646.A0A1V6V128"/>
<reference evidence="10" key="1">
    <citation type="journal article" date="2017" name="Nat. Microbiol.">
        <title>Global analysis of biosynthetic gene clusters reveals vast potential of secondary metabolite production in Penicillium species.</title>
        <authorList>
            <person name="Nielsen J.C."/>
            <person name="Grijseels S."/>
            <person name="Prigent S."/>
            <person name="Ji B."/>
            <person name="Dainat J."/>
            <person name="Nielsen K.F."/>
            <person name="Frisvad J.C."/>
            <person name="Workman M."/>
            <person name="Nielsen J."/>
        </authorList>
    </citation>
    <scope>NUCLEOTIDE SEQUENCE [LARGE SCALE GENOMIC DNA]</scope>
    <source>
        <strain evidence="10">IBT 31321</strain>
    </source>
</reference>
<dbReference type="FunFam" id="1.20.1250.20:FF:000013">
    <property type="entry name" value="MFS general substrate transporter"/>
    <property type="match status" value="1"/>
</dbReference>
<comment type="caution">
    <text evidence="9">The sequence shown here is derived from an EMBL/GenBank/DDBJ whole genome shotgun (WGS) entry which is preliminary data.</text>
</comment>
<feature type="transmembrane region" description="Helical" evidence="7">
    <location>
        <begin position="387"/>
        <end position="408"/>
    </location>
</feature>
<dbReference type="InterPro" id="IPR020846">
    <property type="entry name" value="MFS_dom"/>
</dbReference>
<evidence type="ECO:0000256" key="7">
    <source>
        <dbReference type="SAM" id="Phobius"/>
    </source>
</evidence>
<feature type="domain" description="Major facilitator superfamily (MFS) profile" evidence="8">
    <location>
        <begin position="65"/>
        <end position="503"/>
    </location>
</feature>
<keyword evidence="5 7" id="KW-1133">Transmembrane helix</keyword>
<feature type="transmembrane region" description="Helical" evidence="7">
    <location>
        <begin position="298"/>
        <end position="326"/>
    </location>
</feature>
<dbReference type="GO" id="GO:0022857">
    <property type="term" value="F:transmembrane transporter activity"/>
    <property type="evidence" value="ECO:0007669"/>
    <property type="project" value="InterPro"/>
</dbReference>
<feature type="transmembrane region" description="Helical" evidence="7">
    <location>
        <begin position="100"/>
        <end position="119"/>
    </location>
</feature>
<organism evidence="9 10">
    <name type="scientific">Penicillium coprophilum</name>
    <dbReference type="NCBI Taxonomy" id="36646"/>
    <lineage>
        <taxon>Eukaryota</taxon>
        <taxon>Fungi</taxon>
        <taxon>Dikarya</taxon>
        <taxon>Ascomycota</taxon>
        <taxon>Pezizomycotina</taxon>
        <taxon>Eurotiomycetes</taxon>
        <taxon>Eurotiomycetidae</taxon>
        <taxon>Eurotiales</taxon>
        <taxon>Aspergillaceae</taxon>
        <taxon>Penicillium</taxon>
    </lineage>
</organism>
<feature type="transmembrane region" description="Helical" evidence="7">
    <location>
        <begin position="363"/>
        <end position="381"/>
    </location>
</feature>
<dbReference type="FunFam" id="1.20.1250.20:FF:000057">
    <property type="entry name" value="MFS general substrate transporter"/>
    <property type="match status" value="1"/>
</dbReference>
<keyword evidence="10" id="KW-1185">Reference proteome</keyword>
<dbReference type="InterPro" id="IPR036259">
    <property type="entry name" value="MFS_trans_sf"/>
</dbReference>
<dbReference type="AlphaFoldDB" id="A0A1V6V128"/>
<comment type="subcellular location">
    <subcellularLocation>
        <location evidence="1">Membrane</location>
        <topology evidence="1">Multi-pass membrane protein</topology>
    </subcellularLocation>
</comment>
<feature type="transmembrane region" description="Helical" evidence="7">
    <location>
        <begin position="131"/>
        <end position="152"/>
    </location>
</feature>
<keyword evidence="3" id="KW-0813">Transport</keyword>
<evidence type="ECO:0000256" key="3">
    <source>
        <dbReference type="ARBA" id="ARBA00022448"/>
    </source>
</evidence>
<dbReference type="Pfam" id="PF07690">
    <property type="entry name" value="MFS_1"/>
    <property type="match status" value="1"/>
</dbReference>
<feature type="transmembrane region" description="Helical" evidence="7">
    <location>
        <begin position="193"/>
        <end position="213"/>
    </location>
</feature>
<keyword evidence="6 7" id="KW-0472">Membrane</keyword>
<evidence type="ECO:0000256" key="6">
    <source>
        <dbReference type="ARBA" id="ARBA00023136"/>
    </source>
</evidence>
<feature type="transmembrane region" description="Helical" evidence="7">
    <location>
        <begin position="420"/>
        <end position="442"/>
    </location>
</feature>